<keyword evidence="4 7" id="KW-0805">Transcription regulation</keyword>
<keyword evidence="7" id="KW-0963">Cytoplasm</keyword>
<dbReference type="CDD" id="cd07153">
    <property type="entry name" value="Fur_like"/>
    <property type="match status" value="1"/>
</dbReference>
<keyword evidence="5 7" id="KW-0238">DNA-binding</keyword>
<dbReference type="InterPro" id="IPR036390">
    <property type="entry name" value="WH_DNA-bd_sf"/>
</dbReference>
<evidence type="ECO:0000313" key="8">
    <source>
        <dbReference type="EMBL" id="MFD2113114.1"/>
    </source>
</evidence>
<dbReference type="Gene3D" id="3.30.1490.190">
    <property type="match status" value="1"/>
</dbReference>
<gene>
    <name evidence="7" type="primary">fur</name>
    <name evidence="8" type="ORF">ACFSJC_14780</name>
</gene>
<dbReference type="InterPro" id="IPR002481">
    <property type="entry name" value="FUR"/>
</dbReference>
<dbReference type="InterPro" id="IPR043135">
    <property type="entry name" value="Fur_C"/>
</dbReference>
<keyword evidence="7" id="KW-0479">Metal-binding</keyword>
<dbReference type="InterPro" id="IPR036388">
    <property type="entry name" value="WH-like_DNA-bd_sf"/>
</dbReference>
<evidence type="ECO:0000256" key="5">
    <source>
        <dbReference type="ARBA" id="ARBA00023125"/>
    </source>
</evidence>
<dbReference type="PANTHER" id="PTHR33202:SF6">
    <property type="entry name" value="ZINC UPTAKE REGULATION PROTEIN"/>
    <property type="match status" value="1"/>
</dbReference>
<accession>A0ABW4YB83</accession>
<keyword evidence="7" id="KW-0408">Iron</keyword>
<evidence type="ECO:0000256" key="4">
    <source>
        <dbReference type="ARBA" id="ARBA00023015"/>
    </source>
</evidence>
<keyword evidence="3 7" id="KW-0862">Zinc</keyword>
<comment type="similarity">
    <text evidence="1 7">Belongs to the Fur family.</text>
</comment>
<evidence type="ECO:0000313" key="9">
    <source>
        <dbReference type="Proteomes" id="UP001597337"/>
    </source>
</evidence>
<organism evidence="8 9">
    <name type="scientific">Thiorhodococcus fuscus</name>
    <dbReference type="NCBI Taxonomy" id="527200"/>
    <lineage>
        <taxon>Bacteria</taxon>
        <taxon>Pseudomonadati</taxon>
        <taxon>Pseudomonadota</taxon>
        <taxon>Gammaproteobacteria</taxon>
        <taxon>Chromatiales</taxon>
        <taxon>Chromatiaceae</taxon>
        <taxon>Thiorhodococcus</taxon>
    </lineage>
</organism>
<name>A0ABW4YB83_9GAMM</name>
<comment type="subcellular location">
    <subcellularLocation>
        <location evidence="7">Cytoplasm</location>
    </subcellularLocation>
</comment>
<keyword evidence="2 7" id="KW-0678">Repressor</keyword>
<evidence type="ECO:0000256" key="7">
    <source>
        <dbReference type="RuleBase" id="RU364037"/>
    </source>
</evidence>
<comment type="subunit">
    <text evidence="7">Homodimer.</text>
</comment>
<dbReference type="Pfam" id="PF01475">
    <property type="entry name" value="FUR"/>
    <property type="match status" value="1"/>
</dbReference>
<keyword evidence="9" id="KW-1185">Reference proteome</keyword>
<dbReference type="EMBL" id="JBHUHX010000042">
    <property type="protein sequence ID" value="MFD2113114.1"/>
    <property type="molecule type" value="Genomic_DNA"/>
</dbReference>
<dbReference type="Proteomes" id="UP001597337">
    <property type="component" value="Unassembled WGS sequence"/>
</dbReference>
<dbReference type="RefSeq" id="WP_386027801.1">
    <property type="nucleotide sequence ID" value="NZ_JBHUHX010000042.1"/>
</dbReference>
<keyword evidence="6 7" id="KW-0804">Transcription</keyword>
<comment type="caution">
    <text evidence="8">The sequence shown here is derived from an EMBL/GenBank/DDBJ whole genome shotgun (WGS) entry which is preliminary data.</text>
</comment>
<proteinExistence type="inferred from homology"/>
<protein>
    <recommendedName>
        <fullName evidence="7">Ferric uptake regulation protein</fullName>
    </recommendedName>
</protein>
<evidence type="ECO:0000256" key="6">
    <source>
        <dbReference type="ARBA" id="ARBA00023163"/>
    </source>
</evidence>
<evidence type="ECO:0000256" key="3">
    <source>
        <dbReference type="ARBA" id="ARBA00022833"/>
    </source>
</evidence>
<sequence>MGTPAAIGQLERADALCVRRGVRLTPQRRRVLGILCSASRPLGAYEILEAMRDGSRPLAPPTVYRALDFLLEQGLVHKLESLHAFVGCRHPDHPHSGQFFICRTCGLVTELEDEAICESLRLAANETGFRPERRVVEVLGICACCVGKGGAG</sequence>
<evidence type="ECO:0000256" key="1">
    <source>
        <dbReference type="ARBA" id="ARBA00007957"/>
    </source>
</evidence>
<dbReference type="PANTHER" id="PTHR33202">
    <property type="entry name" value="ZINC UPTAKE REGULATION PROTEIN"/>
    <property type="match status" value="1"/>
</dbReference>
<reference evidence="9" key="1">
    <citation type="journal article" date="2019" name="Int. J. Syst. Evol. Microbiol.">
        <title>The Global Catalogue of Microorganisms (GCM) 10K type strain sequencing project: providing services to taxonomists for standard genome sequencing and annotation.</title>
        <authorList>
            <consortium name="The Broad Institute Genomics Platform"/>
            <consortium name="The Broad Institute Genome Sequencing Center for Infectious Disease"/>
            <person name="Wu L."/>
            <person name="Ma J."/>
        </authorList>
    </citation>
    <scope>NUCLEOTIDE SEQUENCE [LARGE SCALE GENOMIC DNA]</scope>
    <source>
        <strain evidence="9">KACC 12597</strain>
    </source>
</reference>
<dbReference type="SUPFAM" id="SSF46785">
    <property type="entry name" value="Winged helix' DNA-binding domain"/>
    <property type="match status" value="1"/>
</dbReference>
<evidence type="ECO:0000256" key="2">
    <source>
        <dbReference type="ARBA" id="ARBA00022491"/>
    </source>
</evidence>
<dbReference type="Gene3D" id="1.10.10.10">
    <property type="entry name" value="Winged helix-like DNA-binding domain superfamily/Winged helix DNA-binding domain"/>
    <property type="match status" value="1"/>
</dbReference>